<dbReference type="InterPro" id="IPR008949">
    <property type="entry name" value="Isoprenoid_synthase_dom_sf"/>
</dbReference>
<dbReference type="OrthoDB" id="2998174at2759"/>
<dbReference type="Proteomes" id="UP000297280">
    <property type="component" value="Unassembled WGS sequence"/>
</dbReference>
<proteinExistence type="predicted"/>
<dbReference type="Gene3D" id="1.10.600.10">
    <property type="entry name" value="Farnesyl Diphosphate Synthase"/>
    <property type="match status" value="1"/>
</dbReference>
<gene>
    <name evidence="1" type="ORF">BPOR_0111g00250</name>
</gene>
<organism evidence="1 2">
    <name type="scientific">Botrytis porri</name>
    <dbReference type="NCBI Taxonomy" id="87229"/>
    <lineage>
        <taxon>Eukaryota</taxon>
        <taxon>Fungi</taxon>
        <taxon>Dikarya</taxon>
        <taxon>Ascomycota</taxon>
        <taxon>Pezizomycotina</taxon>
        <taxon>Leotiomycetes</taxon>
        <taxon>Helotiales</taxon>
        <taxon>Sclerotiniaceae</taxon>
        <taxon>Botrytis</taxon>
    </lineage>
</organism>
<evidence type="ECO:0000313" key="1">
    <source>
        <dbReference type="EMBL" id="TGO89415.1"/>
    </source>
</evidence>
<keyword evidence="2" id="KW-1185">Reference proteome</keyword>
<dbReference type="STRING" id="87229.A0A4Z1KXT9"/>
<comment type="caution">
    <text evidence="1">The sequence shown here is derived from an EMBL/GenBank/DDBJ whole genome shotgun (WGS) entry which is preliminary data.</text>
</comment>
<reference evidence="1 2" key="1">
    <citation type="submission" date="2017-12" db="EMBL/GenBank/DDBJ databases">
        <title>Comparative genomics of Botrytis spp.</title>
        <authorList>
            <person name="Valero-Jimenez C.A."/>
            <person name="Tapia P."/>
            <person name="Veloso J."/>
            <person name="Silva-Moreno E."/>
            <person name="Staats M."/>
            <person name="Valdes J.H."/>
            <person name="Van Kan J.A.L."/>
        </authorList>
    </citation>
    <scope>NUCLEOTIDE SEQUENCE [LARGE SCALE GENOMIC DNA]</scope>
    <source>
        <strain evidence="1 2">MUCL3349</strain>
    </source>
</reference>
<evidence type="ECO:0000313" key="2">
    <source>
        <dbReference type="Proteomes" id="UP000297280"/>
    </source>
</evidence>
<protein>
    <submittedName>
        <fullName evidence="1">Uncharacterized protein</fullName>
    </submittedName>
</protein>
<sequence length="124" mass="14425">MAAAFTLNEASLDRDSVTKAQFETIVRKLLQEISYKPLVMHQDVDMESFVLEQLLDVARDQHLDLQKLPQIAKLSVQTVHLIYPWHKKELLKLIAIYTGYFYVIEITSRSSCPNCEHFVGIFWL</sequence>
<dbReference type="EMBL" id="PQXO01000111">
    <property type="protein sequence ID" value="TGO89415.1"/>
    <property type="molecule type" value="Genomic_DNA"/>
</dbReference>
<accession>A0A4Z1KXT9</accession>
<name>A0A4Z1KXT9_9HELO</name>
<dbReference type="AlphaFoldDB" id="A0A4Z1KXT9"/>